<dbReference type="PANTHER" id="PTHR34203">
    <property type="entry name" value="METHYLTRANSFERASE, FKBM FAMILY PROTEIN"/>
    <property type="match status" value="1"/>
</dbReference>
<reference evidence="2 3" key="1">
    <citation type="submission" date="2019-02" db="EMBL/GenBank/DDBJ databases">
        <title>Emended description of the genus Rhodopseudomonas and description of Rhodopseudomonas albus sp. nov., a non-phototrophic, heavy-metal-tolerant bacterium isolated from garden soil.</title>
        <authorList>
            <person name="Bao Z."/>
            <person name="Cao W.W."/>
            <person name="Sato Y."/>
            <person name="Nishizawa T."/>
            <person name="Zhao J."/>
            <person name="Guo Y."/>
            <person name="Ohta H."/>
        </authorList>
    </citation>
    <scope>NUCLEOTIDE SEQUENCE [LARGE SCALE GENOMIC DNA]</scope>
    <source>
        <strain evidence="2 3">SK50-23</strain>
    </source>
</reference>
<organism evidence="2 3">
    <name type="scientific">Tardiphaga alba</name>
    <dbReference type="NCBI Taxonomy" id="340268"/>
    <lineage>
        <taxon>Bacteria</taxon>
        <taxon>Pseudomonadati</taxon>
        <taxon>Pseudomonadota</taxon>
        <taxon>Alphaproteobacteria</taxon>
        <taxon>Hyphomicrobiales</taxon>
        <taxon>Nitrobacteraceae</taxon>
        <taxon>Tardiphaga</taxon>
    </lineage>
</organism>
<feature type="domain" description="Methyltransferase FkbM" evidence="1">
    <location>
        <begin position="36"/>
        <end position="190"/>
    </location>
</feature>
<dbReference type="Gene3D" id="3.40.50.150">
    <property type="entry name" value="Vaccinia Virus protein VP39"/>
    <property type="match status" value="1"/>
</dbReference>
<dbReference type="GO" id="GO:0008168">
    <property type="term" value="F:methyltransferase activity"/>
    <property type="evidence" value="ECO:0007669"/>
    <property type="project" value="UniProtKB-KW"/>
</dbReference>
<sequence length="234" mass="26366">MKARFLWRAYKTRYRDQRAELAAIRSHVTSRDLVCDIGANKGSYLYWMAKWAGRVVAFEPQPGLADYLNKARTALSLNNVVIETAGVSSTSGTLDLYIPTPNSPGASLVPSEGMATMPVRVVALDDYFTPTDKISLLKIDVEGAELDVFKGAERILRESRPVLVFECEQRHCREGAVADCFTYLESRGYRGEFVMRGKTQPVSRFDPALHQASNRPEFWNAPDYCNNFIFRPVI</sequence>
<evidence type="ECO:0000259" key="1">
    <source>
        <dbReference type="Pfam" id="PF05050"/>
    </source>
</evidence>
<dbReference type="PANTHER" id="PTHR34203:SF15">
    <property type="entry name" value="SLL1173 PROTEIN"/>
    <property type="match status" value="1"/>
</dbReference>
<proteinExistence type="predicted"/>
<evidence type="ECO:0000313" key="3">
    <source>
        <dbReference type="Proteomes" id="UP000682843"/>
    </source>
</evidence>
<dbReference type="GO" id="GO:0032259">
    <property type="term" value="P:methylation"/>
    <property type="evidence" value="ECO:0007669"/>
    <property type="project" value="UniProtKB-KW"/>
</dbReference>
<keyword evidence="2" id="KW-0808">Transferase</keyword>
<keyword evidence="2" id="KW-0489">Methyltransferase</keyword>
<dbReference type="SUPFAM" id="SSF53335">
    <property type="entry name" value="S-adenosyl-L-methionine-dependent methyltransferases"/>
    <property type="match status" value="1"/>
</dbReference>
<dbReference type="InterPro" id="IPR006342">
    <property type="entry name" value="FkbM_mtfrase"/>
</dbReference>
<dbReference type="Proteomes" id="UP000682843">
    <property type="component" value="Chromosome"/>
</dbReference>
<keyword evidence="3" id="KW-1185">Reference proteome</keyword>
<dbReference type="InterPro" id="IPR029063">
    <property type="entry name" value="SAM-dependent_MTases_sf"/>
</dbReference>
<accession>A0ABX8AD07</accession>
<name>A0ABX8AD07_9BRAD</name>
<dbReference type="Pfam" id="PF05050">
    <property type="entry name" value="Methyltransf_21"/>
    <property type="match status" value="1"/>
</dbReference>
<protein>
    <submittedName>
        <fullName evidence="2">FkbM family methyltransferase</fullName>
    </submittedName>
</protein>
<gene>
    <name evidence="2" type="ORF">RPMA_24350</name>
</gene>
<dbReference type="EMBL" id="CP036498">
    <property type="protein sequence ID" value="QUS41633.1"/>
    <property type="molecule type" value="Genomic_DNA"/>
</dbReference>
<dbReference type="NCBIfam" id="TIGR01444">
    <property type="entry name" value="fkbM_fam"/>
    <property type="match status" value="1"/>
</dbReference>
<dbReference type="InterPro" id="IPR052514">
    <property type="entry name" value="SAM-dependent_MTase"/>
</dbReference>
<dbReference type="RefSeq" id="WP_211910274.1">
    <property type="nucleotide sequence ID" value="NZ_CP036498.1"/>
</dbReference>
<evidence type="ECO:0000313" key="2">
    <source>
        <dbReference type="EMBL" id="QUS41633.1"/>
    </source>
</evidence>